<evidence type="ECO:0000313" key="11">
    <source>
        <dbReference type="Proteomes" id="UP000249886"/>
    </source>
</evidence>
<feature type="binding site" evidence="8">
    <location>
        <position position="269"/>
    </location>
    <ligand>
        <name>Mn(2+)</name>
        <dbReference type="ChEBI" id="CHEBI:29035"/>
        <label>2</label>
    </ligand>
</feature>
<keyword evidence="5 8" id="KW-0645">Protease</keyword>
<reference evidence="10 11" key="1">
    <citation type="submission" date="2018-06" db="EMBL/GenBank/DDBJ databases">
        <authorList>
            <consortium name="Pathogen Informatics"/>
            <person name="Doyle S."/>
        </authorList>
    </citation>
    <scope>NUCLEOTIDE SEQUENCE [LARGE SCALE GENOMIC DNA]</scope>
    <source>
        <strain evidence="10 11">NCTC10254</strain>
    </source>
</reference>
<dbReference type="PROSITE" id="PS00631">
    <property type="entry name" value="CYTOSOL_AP"/>
    <property type="match status" value="1"/>
</dbReference>
<evidence type="ECO:0000313" key="10">
    <source>
        <dbReference type="EMBL" id="SPW27702.1"/>
    </source>
</evidence>
<dbReference type="InterPro" id="IPR008283">
    <property type="entry name" value="Peptidase_M17_N"/>
</dbReference>
<evidence type="ECO:0000256" key="5">
    <source>
        <dbReference type="ARBA" id="ARBA00022670"/>
    </source>
</evidence>
<protein>
    <recommendedName>
        <fullName evidence="8">Probable cytosol aminopeptidase</fullName>
        <ecNumber evidence="8">3.4.11.1</ecNumber>
    </recommendedName>
    <alternativeName>
        <fullName evidence="8">Leucine aminopeptidase</fullName>
        <shortName evidence="8">LAP</shortName>
        <ecNumber evidence="8">3.4.11.10</ecNumber>
    </alternativeName>
    <alternativeName>
        <fullName evidence="8">Leucyl aminopeptidase</fullName>
    </alternativeName>
</protein>
<dbReference type="EC" id="3.4.11.1" evidence="8"/>
<dbReference type="PANTHER" id="PTHR11963">
    <property type="entry name" value="LEUCINE AMINOPEPTIDASE-RELATED"/>
    <property type="match status" value="1"/>
</dbReference>
<comment type="similarity">
    <text evidence="3 8">Belongs to the peptidase M17 family.</text>
</comment>
<keyword evidence="8" id="KW-0963">Cytoplasm</keyword>
<evidence type="ECO:0000256" key="7">
    <source>
        <dbReference type="ARBA" id="ARBA00049972"/>
    </source>
</evidence>
<comment type="subcellular location">
    <subcellularLocation>
        <location evidence="8">Cytoplasm</location>
    </subcellularLocation>
</comment>
<comment type="cofactor">
    <cofactor evidence="8">
        <name>Mn(2+)</name>
        <dbReference type="ChEBI" id="CHEBI:29035"/>
    </cofactor>
    <text evidence="8">Binds 2 manganese ions per subunit.</text>
</comment>
<gene>
    <name evidence="10" type="primary">pepB</name>
    <name evidence="8" type="synonym">pepA</name>
    <name evidence="10" type="ORF">NCTC10254_00978</name>
</gene>
<dbReference type="Gene3D" id="3.40.630.10">
    <property type="entry name" value="Zn peptidases"/>
    <property type="match status" value="1"/>
</dbReference>
<comment type="caution">
    <text evidence="10">The sequence shown here is derived from an EMBL/GenBank/DDBJ whole genome shotgun (WGS) entry which is preliminary data.</text>
</comment>
<feature type="binding site" evidence="8">
    <location>
        <position position="348"/>
    </location>
    <ligand>
        <name>Mn(2+)</name>
        <dbReference type="ChEBI" id="CHEBI:29035"/>
        <label>2</label>
    </ligand>
</feature>
<name>A0A6H9XQK6_9CORY</name>
<proteinExistence type="inferred from homology"/>
<dbReference type="PRINTS" id="PR00481">
    <property type="entry name" value="LAMNOPPTDASE"/>
</dbReference>
<sequence length="496" mass="52868">MAGPSAIGCRVLPASGAHTKVTVTSKFSKHYEALVVPFFTDYDEEWAERMPHADRLRPMLLAMGATGRYGEVVRIPISEGDDSYFAVAVGLGSFHDCTAETVRRACGLMARSLTGMDTAFMVDFETLDPTAAVAGALLGSYKYFGFKHDVPAATQPVKRIEVLCRKEDKAACQRALVVAESVNFARDLVNTPSSHLYPETYATALSTIAQNYDLGFQCWDETKLKEQGFGGILAVGSGSARKPRLVQLRYWPADAKKHVSLVGKGITFDTGGISMKPAANMENMISDMGGSAAVVATVVAAARLQLPVAVTATVALAENMPGGAAYRPGDVITHYGEKTTEILNTDAEGRLVLADALAFASEKEPDVLIDVATLTGAQIVALGDRTSGVMGDAELAEQLAHIGREVDEPAWAMPLPEELAEAVKSPVADLRNATPKRHGGMLSAACFLREFVKPPIQWAHVDIAGPAFNTSTPHGFTPARGTGVPVRTLVEFLSSI</sequence>
<accession>A0A6H9XQK6</accession>
<dbReference type="GO" id="GO:0030145">
    <property type="term" value="F:manganese ion binding"/>
    <property type="evidence" value="ECO:0007669"/>
    <property type="project" value="UniProtKB-UniRule"/>
</dbReference>
<feature type="binding site" evidence="8">
    <location>
        <position position="269"/>
    </location>
    <ligand>
        <name>Mn(2+)</name>
        <dbReference type="ChEBI" id="CHEBI:29035"/>
        <label>1</label>
    </ligand>
</feature>
<evidence type="ECO:0000256" key="6">
    <source>
        <dbReference type="ARBA" id="ARBA00022801"/>
    </source>
</evidence>
<dbReference type="GO" id="GO:0006508">
    <property type="term" value="P:proteolysis"/>
    <property type="evidence" value="ECO:0007669"/>
    <property type="project" value="UniProtKB-KW"/>
</dbReference>
<dbReference type="PANTHER" id="PTHR11963:SF23">
    <property type="entry name" value="CYTOSOL AMINOPEPTIDASE"/>
    <property type="match status" value="1"/>
</dbReference>
<dbReference type="SUPFAM" id="SSF53187">
    <property type="entry name" value="Zn-dependent exopeptidases"/>
    <property type="match status" value="1"/>
</dbReference>
<dbReference type="Pfam" id="PF02789">
    <property type="entry name" value="Peptidase_M17_N"/>
    <property type="match status" value="1"/>
</dbReference>
<dbReference type="SUPFAM" id="SSF52949">
    <property type="entry name" value="Macro domain-like"/>
    <property type="match status" value="1"/>
</dbReference>
<comment type="catalytic activity">
    <reaction evidence="2 8">
        <text>Release of an N-terminal amino acid, preferentially leucine, but not glutamic or aspartic acids.</text>
        <dbReference type="EC" id="3.4.11.10"/>
    </reaction>
</comment>
<dbReference type="InterPro" id="IPR023042">
    <property type="entry name" value="Peptidase_M17_leu_NH2_pept"/>
</dbReference>
<dbReference type="GO" id="GO:0070006">
    <property type="term" value="F:metalloaminopeptidase activity"/>
    <property type="evidence" value="ECO:0007669"/>
    <property type="project" value="InterPro"/>
</dbReference>
<dbReference type="Pfam" id="PF00883">
    <property type="entry name" value="Peptidase_M17"/>
    <property type="match status" value="1"/>
</dbReference>
<evidence type="ECO:0000259" key="9">
    <source>
        <dbReference type="PROSITE" id="PS00631"/>
    </source>
</evidence>
<evidence type="ECO:0000256" key="1">
    <source>
        <dbReference type="ARBA" id="ARBA00000135"/>
    </source>
</evidence>
<feature type="active site" evidence="8">
    <location>
        <position position="350"/>
    </location>
</feature>
<evidence type="ECO:0000256" key="4">
    <source>
        <dbReference type="ARBA" id="ARBA00022438"/>
    </source>
</evidence>
<feature type="domain" description="Cytosol aminopeptidase" evidence="9">
    <location>
        <begin position="344"/>
        <end position="351"/>
    </location>
</feature>
<evidence type="ECO:0000256" key="3">
    <source>
        <dbReference type="ARBA" id="ARBA00009528"/>
    </source>
</evidence>
<dbReference type="Proteomes" id="UP000249886">
    <property type="component" value="Unassembled WGS sequence"/>
</dbReference>
<keyword evidence="8" id="KW-0464">Manganese</keyword>
<feature type="binding site" evidence="8">
    <location>
        <position position="346"/>
    </location>
    <ligand>
        <name>Mn(2+)</name>
        <dbReference type="ChEBI" id="CHEBI:29035"/>
        <label>1</label>
    </ligand>
</feature>
<feature type="binding site" evidence="8">
    <location>
        <position position="287"/>
    </location>
    <ligand>
        <name>Mn(2+)</name>
        <dbReference type="ChEBI" id="CHEBI:29035"/>
        <label>2</label>
    </ligand>
</feature>
<dbReference type="GO" id="GO:0005737">
    <property type="term" value="C:cytoplasm"/>
    <property type="evidence" value="ECO:0007669"/>
    <property type="project" value="UniProtKB-SubCell"/>
</dbReference>
<feature type="binding site" evidence="8">
    <location>
        <position position="264"/>
    </location>
    <ligand>
        <name>Mn(2+)</name>
        <dbReference type="ChEBI" id="CHEBI:29035"/>
        <label>2</label>
    </ligand>
</feature>
<dbReference type="NCBIfam" id="NF002073">
    <property type="entry name" value="PRK00913.1-2"/>
    <property type="match status" value="1"/>
</dbReference>
<keyword evidence="4 8" id="KW-0031">Aminopeptidase</keyword>
<dbReference type="InterPro" id="IPR043472">
    <property type="entry name" value="Macro_dom-like"/>
</dbReference>
<dbReference type="GeneID" id="84574311"/>
<dbReference type="Gene3D" id="3.40.220.10">
    <property type="entry name" value="Leucine Aminopeptidase, subunit E, domain 1"/>
    <property type="match status" value="1"/>
</dbReference>
<dbReference type="HAMAP" id="MF_00181">
    <property type="entry name" value="Cytosol_peptidase_M17"/>
    <property type="match status" value="1"/>
</dbReference>
<comment type="catalytic activity">
    <reaction evidence="1 8">
        <text>Release of an N-terminal amino acid, Xaa-|-Yaa-, in which Xaa is preferably Leu, but may be other amino acids including Pro although not Arg or Lys, and Yaa may be Pro. Amino acid amides and methyl esters are also readily hydrolyzed, but rates on arylamides are exceedingly low.</text>
        <dbReference type="EC" id="3.4.11.1"/>
    </reaction>
</comment>
<dbReference type="AlphaFoldDB" id="A0A6H9XQK6"/>
<dbReference type="InterPro" id="IPR000819">
    <property type="entry name" value="Peptidase_M17_C"/>
</dbReference>
<dbReference type="EC" id="3.4.11.10" evidence="8"/>
<dbReference type="RefSeq" id="WP_005526466.1">
    <property type="nucleotide sequence ID" value="NZ_CP050134.2"/>
</dbReference>
<comment type="function">
    <text evidence="7 8">Presumably involved in the processing and regular turnover of intracellular proteins. Catalyzes the removal of unsubstituted N-terminal amino acids from various peptides.</text>
</comment>
<keyword evidence="6 8" id="KW-0378">Hydrolase</keyword>
<organism evidence="10 11">
    <name type="scientific">Corynebacterium matruchotii</name>
    <dbReference type="NCBI Taxonomy" id="43768"/>
    <lineage>
        <taxon>Bacteria</taxon>
        <taxon>Bacillati</taxon>
        <taxon>Actinomycetota</taxon>
        <taxon>Actinomycetes</taxon>
        <taxon>Mycobacteriales</taxon>
        <taxon>Corynebacteriaceae</taxon>
        <taxon>Corynebacterium</taxon>
    </lineage>
</organism>
<evidence type="ECO:0000256" key="2">
    <source>
        <dbReference type="ARBA" id="ARBA00000967"/>
    </source>
</evidence>
<dbReference type="InterPro" id="IPR011356">
    <property type="entry name" value="Leucine_aapep/pepB"/>
</dbReference>
<evidence type="ECO:0000256" key="8">
    <source>
        <dbReference type="HAMAP-Rule" id="MF_00181"/>
    </source>
</evidence>
<dbReference type="CDD" id="cd00433">
    <property type="entry name" value="Peptidase_M17"/>
    <property type="match status" value="1"/>
</dbReference>
<dbReference type="EMBL" id="UARK01000002">
    <property type="protein sequence ID" value="SPW27702.1"/>
    <property type="molecule type" value="Genomic_DNA"/>
</dbReference>
<feature type="binding site" evidence="8">
    <location>
        <position position="348"/>
    </location>
    <ligand>
        <name>Mn(2+)</name>
        <dbReference type="ChEBI" id="CHEBI:29035"/>
        <label>1</label>
    </ligand>
</feature>
<keyword evidence="8" id="KW-0479">Metal-binding</keyword>
<feature type="active site" evidence="8">
    <location>
        <position position="276"/>
    </location>
</feature>